<feature type="transmembrane region" description="Helical" evidence="1">
    <location>
        <begin position="245"/>
        <end position="267"/>
    </location>
</feature>
<keyword evidence="1" id="KW-0472">Membrane</keyword>
<reference evidence="3 4" key="1">
    <citation type="submission" date="2015-01" db="EMBL/GenBank/DDBJ databases">
        <title>The Genome Sequence of Rhinocladiella mackenzie CBS 650.93.</title>
        <authorList>
            <consortium name="The Broad Institute Genomics Platform"/>
            <person name="Cuomo C."/>
            <person name="de Hoog S."/>
            <person name="Gorbushina A."/>
            <person name="Stielow B."/>
            <person name="Teixiera M."/>
            <person name="Abouelleil A."/>
            <person name="Chapman S.B."/>
            <person name="Priest M."/>
            <person name="Young S.K."/>
            <person name="Wortman J."/>
            <person name="Nusbaum C."/>
            <person name="Birren B."/>
        </authorList>
    </citation>
    <scope>NUCLEOTIDE SEQUENCE [LARGE SCALE GENOMIC DNA]</scope>
    <source>
        <strain evidence="3 4">CBS 650.93</strain>
    </source>
</reference>
<accession>A0A0D2IFM3</accession>
<keyword evidence="1" id="KW-1133">Transmembrane helix</keyword>
<dbReference type="EMBL" id="KN847480">
    <property type="protein sequence ID" value="KIX02056.1"/>
    <property type="molecule type" value="Genomic_DNA"/>
</dbReference>
<proteinExistence type="predicted"/>
<feature type="signal peptide" evidence="2">
    <location>
        <begin position="1"/>
        <end position="26"/>
    </location>
</feature>
<dbReference type="RefSeq" id="XP_013269192.1">
    <property type="nucleotide sequence ID" value="XM_013413738.1"/>
</dbReference>
<dbReference type="OrthoDB" id="4151660at2759"/>
<dbReference type="VEuPathDB" id="FungiDB:Z518_07995"/>
<organism evidence="3 4">
    <name type="scientific">Rhinocladiella mackenziei CBS 650.93</name>
    <dbReference type="NCBI Taxonomy" id="1442369"/>
    <lineage>
        <taxon>Eukaryota</taxon>
        <taxon>Fungi</taxon>
        <taxon>Dikarya</taxon>
        <taxon>Ascomycota</taxon>
        <taxon>Pezizomycotina</taxon>
        <taxon>Eurotiomycetes</taxon>
        <taxon>Chaetothyriomycetidae</taxon>
        <taxon>Chaetothyriales</taxon>
        <taxon>Herpotrichiellaceae</taxon>
        <taxon>Rhinocladiella</taxon>
    </lineage>
</organism>
<name>A0A0D2IFM3_9EURO</name>
<feature type="chain" id="PRO_5002244013" evidence="2">
    <location>
        <begin position="27"/>
        <end position="280"/>
    </location>
</feature>
<dbReference type="HOGENOM" id="CLU_085821_0_0_1"/>
<evidence type="ECO:0000256" key="1">
    <source>
        <dbReference type="SAM" id="Phobius"/>
    </source>
</evidence>
<keyword evidence="2" id="KW-0732">Signal</keyword>
<keyword evidence="4" id="KW-1185">Reference proteome</keyword>
<protein>
    <submittedName>
        <fullName evidence="3">Rhinocladiella mackenziei CBS 650.93 unplaced genomic scaffold supercont1.6, whole genome shotgun sequence</fullName>
    </submittedName>
</protein>
<evidence type="ECO:0000313" key="3">
    <source>
        <dbReference type="EMBL" id="KIX02056.1"/>
    </source>
</evidence>
<evidence type="ECO:0000313" key="4">
    <source>
        <dbReference type="Proteomes" id="UP000053617"/>
    </source>
</evidence>
<dbReference type="Proteomes" id="UP000053617">
    <property type="component" value="Unassembled WGS sequence"/>
</dbReference>
<gene>
    <name evidence="3" type="ORF">Z518_07995</name>
</gene>
<keyword evidence="1" id="KW-0812">Transmembrane</keyword>
<dbReference type="GeneID" id="25296066"/>
<evidence type="ECO:0000256" key="2">
    <source>
        <dbReference type="SAM" id="SignalP"/>
    </source>
</evidence>
<dbReference type="AlphaFoldDB" id="A0A0D2IFM3"/>
<sequence>MDAQYQNLIKWIIVLSFFNMNFSAQADGGNLLPGQTNAPGLVDPVTMPSCYYNTCWQYNGPPPRICPLIDGPCANNSEASDNGGDQCGMKQYTRECYCNLQTGLSCAWSCNWESWWDTEDWFAKLCPDSPALKLDFSSLPNCARRCLDDAIFEYGCLTQSSNCFCTHGTLFGCHDKCTSDEEWERIAEWLQDACSLDADQARLALEEGAFTLTVEPGAIEATGSQTRDFGPPPPVPAKPLSWDEYFIIVILALTGTGIIGMLTFRFIASPQRIRLASTSQ</sequence>